<name>Q1V2J1_PELU1</name>
<dbReference type="EMBL" id="AAPV01000001">
    <property type="protein sequence ID" value="EAS84537.1"/>
    <property type="molecule type" value="Genomic_DNA"/>
</dbReference>
<dbReference type="HOGENOM" id="CLU_876285_0_0_5"/>
<reference evidence="2 3" key="1">
    <citation type="submission" date="2006-04" db="EMBL/GenBank/DDBJ databases">
        <authorList>
            <person name="Giovannoni S.J."/>
            <person name="Cho J.-C."/>
            <person name="Ferriera S."/>
            <person name="Johnson J."/>
            <person name="Kravitz S."/>
            <person name="Halpern A."/>
            <person name="Remington K."/>
            <person name="Beeson K."/>
            <person name="Tran B."/>
            <person name="Rogers Y.-H."/>
            <person name="Friedman R."/>
            <person name="Venter J.C."/>
        </authorList>
    </citation>
    <scope>NUCLEOTIDE SEQUENCE [LARGE SCALE GENOMIC DNA]</scope>
    <source>
        <strain evidence="2 3">HTCC1002</strain>
    </source>
</reference>
<evidence type="ECO:0000256" key="1">
    <source>
        <dbReference type="SAM" id="SignalP"/>
    </source>
</evidence>
<dbReference type="Proteomes" id="UP000005306">
    <property type="component" value="Unassembled WGS sequence"/>
</dbReference>
<organism evidence="2 3">
    <name type="scientific">Pelagibacter ubique (strain HTCC1002)</name>
    <dbReference type="NCBI Taxonomy" id="314261"/>
    <lineage>
        <taxon>Bacteria</taxon>
        <taxon>Pseudomonadati</taxon>
        <taxon>Pseudomonadota</taxon>
        <taxon>Alphaproteobacteria</taxon>
        <taxon>Candidatus Pelagibacterales</taxon>
        <taxon>Candidatus Pelagibacteraceae</taxon>
        <taxon>Candidatus Pelagibacter</taxon>
    </lineage>
</organism>
<dbReference type="RefSeq" id="WP_006997124.1">
    <property type="nucleotide sequence ID" value="NZ_CH724130.1"/>
</dbReference>
<keyword evidence="1" id="KW-0732">Signal</keyword>
<feature type="chain" id="PRO_5004196937" description="Secreted protein" evidence="1">
    <location>
        <begin position="21"/>
        <end position="317"/>
    </location>
</feature>
<evidence type="ECO:0000313" key="3">
    <source>
        <dbReference type="Proteomes" id="UP000005306"/>
    </source>
</evidence>
<accession>Q1V2J1</accession>
<protein>
    <recommendedName>
        <fullName evidence="4">Secreted protein</fullName>
    </recommendedName>
</protein>
<dbReference type="AlphaFoldDB" id="Q1V2J1"/>
<gene>
    <name evidence="2" type="ORF">PU1002_02431</name>
</gene>
<evidence type="ECO:0008006" key="4">
    <source>
        <dbReference type="Google" id="ProtNLM"/>
    </source>
</evidence>
<sequence>MKILLILFFSLLLNTSLVSADEKPGRFFEDQPDVTDEHQIHFIYLLPSDGEDRELDINGSMEGILEKVNNTMFEATKANKGSGGVGKKYRYDYRKDGKLDITFIRTSKNWKELQDKSVNTQMGHYFNQVGGFNNKKKTYFLWTDVDRGNHGGDAGVGIGGIFVKSNGRSGDVMKHEKDFLNINLHEILHTQLMGIKCIKGMGKIHYTNQKDDKSGHQLSYGTKLNRNLYTHNIEGCPQLIDSVYLTPTSEDPYNPYEIMCERNLGKYTHPKLVKIMQKAKKSNKWYKNRIAPTCNWRDWTGKFAKSGEKFGFFGEMK</sequence>
<proteinExistence type="predicted"/>
<comment type="caution">
    <text evidence="2">The sequence shown here is derived from an EMBL/GenBank/DDBJ whole genome shotgun (WGS) entry which is preliminary data.</text>
</comment>
<evidence type="ECO:0000313" key="2">
    <source>
        <dbReference type="EMBL" id="EAS84537.1"/>
    </source>
</evidence>
<feature type="signal peptide" evidence="1">
    <location>
        <begin position="1"/>
        <end position="20"/>
    </location>
</feature>